<dbReference type="AlphaFoldDB" id="A0A409YXW5"/>
<evidence type="ECO:0000313" key="3">
    <source>
        <dbReference type="EMBL" id="PPR07818.1"/>
    </source>
</evidence>
<evidence type="ECO:0000256" key="2">
    <source>
        <dbReference type="SAM" id="MobiDB-lite"/>
    </source>
</evidence>
<feature type="compositionally biased region" description="Polar residues" evidence="2">
    <location>
        <begin position="232"/>
        <end position="242"/>
    </location>
</feature>
<dbReference type="STRING" id="181874.A0A409YXW5"/>
<name>A0A409YXW5_9AGAR</name>
<evidence type="ECO:0000256" key="1">
    <source>
        <dbReference type="SAM" id="Coils"/>
    </source>
</evidence>
<feature type="compositionally biased region" description="Basic residues" evidence="2">
    <location>
        <begin position="565"/>
        <end position="577"/>
    </location>
</feature>
<feature type="coiled-coil region" evidence="1">
    <location>
        <begin position="154"/>
        <end position="203"/>
    </location>
</feature>
<feature type="compositionally biased region" description="Polar residues" evidence="2">
    <location>
        <begin position="622"/>
        <end position="637"/>
    </location>
</feature>
<gene>
    <name evidence="3" type="ORF">CVT24_002898</name>
</gene>
<keyword evidence="4" id="KW-1185">Reference proteome</keyword>
<comment type="caution">
    <text evidence="3">The sequence shown here is derived from an EMBL/GenBank/DDBJ whole genome shotgun (WGS) entry which is preliminary data.</text>
</comment>
<feature type="region of interest" description="Disordered" evidence="2">
    <location>
        <begin position="1"/>
        <end position="63"/>
    </location>
</feature>
<keyword evidence="1" id="KW-0175">Coiled coil</keyword>
<accession>A0A409YXW5</accession>
<feature type="compositionally biased region" description="Acidic residues" evidence="2">
    <location>
        <begin position="591"/>
        <end position="600"/>
    </location>
</feature>
<organism evidence="3 4">
    <name type="scientific">Panaeolus cyanescens</name>
    <dbReference type="NCBI Taxonomy" id="181874"/>
    <lineage>
        <taxon>Eukaryota</taxon>
        <taxon>Fungi</taxon>
        <taxon>Dikarya</taxon>
        <taxon>Basidiomycota</taxon>
        <taxon>Agaricomycotina</taxon>
        <taxon>Agaricomycetes</taxon>
        <taxon>Agaricomycetidae</taxon>
        <taxon>Agaricales</taxon>
        <taxon>Agaricineae</taxon>
        <taxon>Galeropsidaceae</taxon>
        <taxon>Panaeolus</taxon>
    </lineage>
</organism>
<feature type="region of interest" description="Disordered" evidence="2">
    <location>
        <begin position="214"/>
        <end position="249"/>
    </location>
</feature>
<feature type="compositionally biased region" description="Polar residues" evidence="2">
    <location>
        <begin position="680"/>
        <end position="689"/>
    </location>
</feature>
<feature type="region of interest" description="Disordered" evidence="2">
    <location>
        <begin position="512"/>
        <end position="689"/>
    </location>
</feature>
<protein>
    <submittedName>
        <fullName evidence="3">Uncharacterized protein</fullName>
    </submittedName>
</protein>
<sequence>MPTLGPNNTANRAGNRTAGNLGRPPQTAQNTRNASLGAQSDRNTSRQTTPAYRDSSPPRNANTFEVTDVKTAMTLLNREGICRPDEIPDLFALGEALFNVASTDQANNGVGQLKAIALILQDMTIQEATRTNDANTTGGGMTEEALKETLSTLKEDWDTMRESLEEKVEAMIEEGNKRLEQRLKEMLDEHRREEKEAREEVLNRIPRTYARAVGEGEGEKTVGRRGGMETQRGATTNSEQPTNGGGPRVNKFAKRQVMIEKASGFNTWSLYELTDAAIILKVNIALNNARKELKSGPPAARFIAVRKMPRGGVLLTTENEEAAEWVKSEGRSSFLKNLGCTTTIAERGYRVAVDYVPVSTRPEAQEERRRMEERNKLAQGAIIDARWMKDPTRRRVGQEVATMQVTLRRARQANKIIKLGLKFNDKVGEGRRVEVIPCVCFNCQEIDAKHIATNCPNETTCLGCGGDHNHRMCGNYDRNTYYCKNCDMTGDHGPGSKNCPRYQDARARIEARIPGNGNEYYDETGDEEEEEEAREDEWMTEGQEEDTWGGPQEGITATGPIDKQWRKKEKRKERREKKKAEGGNAGGSSTEETDDEEEGETSSNGEEGRTGGGRGGKPQGKTPKSFSQMTLTNNVGLQNARGGSSGGLGGFDWATEADRQQKDTDALRYGTRGTGAADDNYSNNGSEEQ</sequence>
<dbReference type="Proteomes" id="UP000284842">
    <property type="component" value="Unassembled WGS sequence"/>
</dbReference>
<reference evidence="3 4" key="1">
    <citation type="journal article" date="2018" name="Evol. Lett.">
        <title>Horizontal gene cluster transfer increased hallucinogenic mushroom diversity.</title>
        <authorList>
            <person name="Reynolds H.T."/>
            <person name="Vijayakumar V."/>
            <person name="Gluck-Thaler E."/>
            <person name="Korotkin H.B."/>
            <person name="Matheny P.B."/>
            <person name="Slot J.C."/>
        </authorList>
    </citation>
    <scope>NUCLEOTIDE SEQUENCE [LARGE SCALE GENOMIC DNA]</scope>
    <source>
        <strain evidence="3 4">2629</strain>
    </source>
</reference>
<feature type="compositionally biased region" description="Basic and acidic residues" evidence="2">
    <location>
        <begin position="656"/>
        <end position="666"/>
    </location>
</feature>
<evidence type="ECO:0000313" key="4">
    <source>
        <dbReference type="Proteomes" id="UP000284842"/>
    </source>
</evidence>
<proteinExistence type="predicted"/>
<feature type="compositionally biased region" description="Low complexity" evidence="2">
    <location>
        <begin position="7"/>
        <end position="23"/>
    </location>
</feature>
<dbReference type="EMBL" id="NHTK01000332">
    <property type="protein sequence ID" value="PPR07818.1"/>
    <property type="molecule type" value="Genomic_DNA"/>
</dbReference>
<feature type="compositionally biased region" description="Polar residues" evidence="2">
    <location>
        <begin position="26"/>
        <end position="50"/>
    </location>
</feature>
<dbReference type="OrthoDB" id="4230923at2759"/>
<feature type="compositionally biased region" description="Acidic residues" evidence="2">
    <location>
        <begin position="520"/>
        <end position="547"/>
    </location>
</feature>
<dbReference type="InParanoid" id="A0A409YXW5"/>